<reference evidence="1 2" key="1">
    <citation type="submission" date="2015-01" db="EMBL/GenBank/DDBJ databases">
        <title>Evolution of Trichinella species and genotypes.</title>
        <authorList>
            <person name="Korhonen P.K."/>
            <person name="Edoardo P."/>
            <person name="Giuseppe L.R."/>
            <person name="Gasser R.B."/>
        </authorList>
    </citation>
    <scope>NUCLEOTIDE SEQUENCE [LARGE SCALE GENOMIC DNA]</scope>
    <source>
        <strain evidence="1">ISS37</strain>
    </source>
</reference>
<name>A0A0V0SAK9_9BILA</name>
<gene>
    <name evidence="1" type="ORF">T07_3619</name>
</gene>
<keyword evidence="2" id="KW-1185">Reference proteome</keyword>
<evidence type="ECO:0000313" key="1">
    <source>
        <dbReference type="EMBL" id="KRX23751.1"/>
    </source>
</evidence>
<proteinExistence type="predicted"/>
<dbReference type="AlphaFoldDB" id="A0A0V0SAK9"/>
<protein>
    <submittedName>
        <fullName evidence="1">Uncharacterized protein</fullName>
    </submittedName>
</protein>
<dbReference type="Proteomes" id="UP000054630">
    <property type="component" value="Unassembled WGS sequence"/>
</dbReference>
<sequence length="175" mass="20805">MSDYFRQRNKDINPRIAASLCTPSHLTKKRRNCESSFLVPDTPCIWCANRWKCSLFEHRKCIWCLLYFYTERNGILCMTIMHAINNIKPLQDRKTRQRPPLLKERMSIWLQWSNKCDLCFHVFMRRLIFIDSHQSNARRINGNAQSADYLPLTKSGVYTIWHEETECSGMTSLPR</sequence>
<accession>A0A0V0SAK9</accession>
<organism evidence="1 2">
    <name type="scientific">Trichinella nelsoni</name>
    <dbReference type="NCBI Taxonomy" id="6336"/>
    <lineage>
        <taxon>Eukaryota</taxon>
        <taxon>Metazoa</taxon>
        <taxon>Ecdysozoa</taxon>
        <taxon>Nematoda</taxon>
        <taxon>Enoplea</taxon>
        <taxon>Dorylaimia</taxon>
        <taxon>Trichinellida</taxon>
        <taxon>Trichinellidae</taxon>
        <taxon>Trichinella</taxon>
    </lineage>
</organism>
<evidence type="ECO:0000313" key="2">
    <source>
        <dbReference type="Proteomes" id="UP000054630"/>
    </source>
</evidence>
<comment type="caution">
    <text evidence="1">The sequence shown here is derived from an EMBL/GenBank/DDBJ whole genome shotgun (WGS) entry which is preliminary data.</text>
</comment>
<dbReference type="EMBL" id="JYDL01000022">
    <property type="protein sequence ID" value="KRX23751.1"/>
    <property type="molecule type" value="Genomic_DNA"/>
</dbReference>